<keyword evidence="6 8" id="KW-1133">Transmembrane helix</keyword>
<dbReference type="RefSeq" id="WP_054964381.1">
    <property type="nucleotide sequence ID" value="NZ_JBBYJF010000009.1"/>
</dbReference>
<dbReference type="GO" id="GO:0008233">
    <property type="term" value="F:peptidase activity"/>
    <property type="evidence" value="ECO:0007669"/>
    <property type="project" value="UniProtKB-KW"/>
</dbReference>
<dbReference type="Proteomes" id="UP000050320">
    <property type="component" value="Unassembled WGS sequence"/>
</dbReference>
<dbReference type="EMBL" id="LKBG01000012">
    <property type="protein sequence ID" value="KQB36517.1"/>
    <property type="molecule type" value="Genomic_DNA"/>
</dbReference>
<evidence type="ECO:0000256" key="8">
    <source>
        <dbReference type="SAM" id="Phobius"/>
    </source>
</evidence>
<dbReference type="PANTHER" id="PTHR31412">
    <property type="entry name" value="ZINC METALLOPROTEASE EGY1"/>
    <property type="match status" value="1"/>
</dbReference>
<proteinExistence type="predicted"/>
<gene>
    <name evidence="10" type="ORF">AOG54_02030</name>
    <name evidence="9" type="ORF">SE19_06990</name>
</gene>
<keyword evidence="2" id="KW-0645">Protease</keyword>
<dbReference type="AlphaFoldDB" id="A0A0Q0RLN8"/>
<reference evidence="9 12" key="1">
    <citation type="submission" date="2015-09" db="EMBL/GenBank/DDBJ databases">
        <title>Draft genome sequence of Acidiplasma aeolicum DSM 18409.</title>
        <authorList>
            <person name="Hemp J."/>
        </authorList>
    </citation>
    <scope>NUCLEOTIDE SEQUENCE [LARGE SCALE GENOMIC DNA]</scope>
    <source>
        <strain evidence="9 12">V</strain>
    </source>
</reference>
<evidence type="ECO:0000313" key="9">
    <source>
        <dbReference type="EMBL" id="KPV46108.1"/>
    </source>
</evidence>
<feature type="transmembrane region" description="Helical" evidence="8">
    <location>
        <begin position="109"/>
        <end position="127"/>
    </location>
</feature>
<comment type="subcellular location">
    <subcellularLocation>
        <location evidence="1">Membrane</location>
        <topology evidence="1">Multi-pass membrane protein</topology>
    </subcellularLocation>
</comment>
<protein>
    <submittedName>
        <fullName evidence="10">Uncharacterized protein</fullName>
    </submittedName>
</protein>
<keyword evidence="4" id="KW-0378">Hydrolase</keyword>
<evidence type="ECO:0000313" key="11">
    <source>
        <dbReference type="Proteomes" id="UP000050320"/>
    </source>
</evidence>
<sequence>MDNPDKIINLTKFYFDFKKYEISEDSITFDINCNGDERNFSEYIDQLNLIGYTAFTDYYDGCKLIVIKYSKHGGHSIIKIIMGIITISTIIYSGFIYDLSYSGGTPVKSLLGGIFFFAVPLMIIILFREFGRYIAFKRSGMHYSFPIMVPSLGIGTLGFINTSRDQYKTGKSMLFSGFLSILFGFISSIIIIILGFFYEPSVLIYHNIDYMPVNRLDLPLMSTFFLNKIIPAASLKPPMEFAGYSGLISTALNALPLGFLDGGLVSSAISGKNQIYLSIVSIIILLTLSFIFPFILILLIISVIIGIRGPAPLNNLIKIPKKAMITAATIVTSILIFTMVPAGIQVNHNGGITVNMPSYVIVNKNWHENATLKVSIVNHGAGRITPQFYIDNLSMVVNNGPMYINPGGSGTYNISIMTYNTNLSGYKDYKMLIYTGMQTYNGTLKVYYIKSTPTMVSGNYSNTSSGTVVIGAMVGSNITLKISNNLNYTMNLQAVSISNGMDIFKLTNSHIWENITASSNIFGNGIMLPPDHSINITFRALTPGTWIILFYSNNTSTLVIINVHAVHKRFTFSFFLLFHQQIQNILQAQYAHDLQGPWGAYSQ</sequence>
<accession>A0A0Q0RLN8</accession>
<dbReference type="PANTHER" id="PTHR31412:SF0">
    <property type="entry name" value="ZINC METALLOPROTEASE EGY1, CHLOROPLASTIC-RELATED"/>
    <property type="match status" value="1"/>
</dbReference>
<dbReference type="GO" id="GO:0006508">
    <property type="term" value="P:proteolysis"/>
    <property type="evidence" value="ECO:0007669"/>
    <property type="project" value="UniProtKB-KW"/>
</dbReference>
<dbReference type="Proteomes" id="UP000050515">
    <property type="component" value="Unassembled WGS sequence"/>
</dbReference>
<feature type="transmembrane region" description="Helical" evidence="8">
    <location>
        <begin position="173"/>
        <end position="198"/>
    </location>
</feature>
<evidence type="ECO:0000256" key="6">
    <source>
        <dbReference type="ARBA" id="ARBA00022989"/>
    </source>
</evidence>
<feature type="transmembrane region" description="Helical" evidence="8">
    <location>
        <begin position="77"/>
        <end position="97"/>
    </location>
</feature>
<keyword evidence="11" id="KW-1185">Reference proteome</keyword>
<dbReference type="GO" id="GO:0016020">
    <property type="term" value="C:membrane"/>
    <property type="evidence" value="ECO:0007669"/>
    <property type="project" value="UniProtKB-SubCell"/>
</dbReference>
<evidence type="ECO:0000256" key="4">
    <source>
        <dbReference type="ARBA" id="ARBA00022801"/>
    </source>
</evidence>
<evidence type="ECO:0000256" key="2">
    <source>
        <dbReference type="ARBA" id="ARBA00022670"/>
    </source>
</evidence>
<dbReference type="PATRIC" id="fig|507754.4.peg.1915"/>
<feature type="transmembrane region" description="Helical" evidence="8">
    <location>
        <begin position="325"/>
        <end position="344"/>
    </location>
</feature>
<keyword evidence="3 8" id="KW-0812">Transmembrane</keyword>
<reference evidence="10 11" key="2">
    <citation type="submission" date="2015-09" db="EMBL/GenBank/DDBJ databases">
        <title>Heavy metals and arsenic resistance mechanisms in polyextremophilic archaea of the family Ferroplasmaceae.</title>
        <authorList>
            <person name="Bulaev A.G."/>
            <person name="Kanygina A.V."/>
        </authorList>
    </citation>
    <scope>NUCLEOTIDE SEQUENCE [LARGE SCALE GENOMIC DNA]</scope>
    <source>
        <strain evidence="10 11">VT</strain>
    </source>
</reference>
<dbReference type="EMBL" id="LJCQ01000300">
    <property type="protein sequence ID" value="KPV46108.1"/>
    <property type="molecule type" value="Genomic_DNA"/>
</dbReference>
<evidence type="ECO:0000313" key="10">
    <source>
        <dbReference type="EMBL" id="KQB36517.1"/>
    </source>
</evidence>
<organism evidence="10 11">
    <name type="scientific">Acidiplasma aeolicum</name>
    <dbReference type="NCBI Taxonomy" id="507754"/>
    <lineage>
        <taxon>Archaea</taxon>
        <taxon>Methanobacteriati</taxon>
        <taxon>Thermoplasmatota</taxon>
        <taxon>Thermoplasmata</taxon>
        <taxon>Thermoplasmatales</taxon>
        <taxon>Ferroplasmaceae</taxon>
        <taxon>Acidiplasma</taxon>
    </lineage>
</organism>
<name>A0A0Q0RLN8_9ARCH</name>
<keyword evidence="7 8" id="KW-0472">Membrane</keyword>
<evidence type="ECO:0000256" key="3">
    <source>
        <dbReference type="ARBA" id="ARBA00022692"/>
    </source>
</evidence>
<comment type="caution">
    <text evidence="10">The sequence shown here is derived from an EMBL/GenBank/DDBJ whole genome shotgun (WGS) entry which is preliminary data.</text>
</comment>
<evidence type="ECO:0000313" key="12">
    <source>
        <dbReference type="Proteomes" id="UP000050515"/>
    </source>
</evidence>
<evidence type="ECO:0000256" key="7">
    <source>
        <dbReference type="ARBA" id="ARBA00023136"/>
    </source>
</evidence>
<evidence type="ECO:0000256" key="5">
    <source>
        <dbReference type="ARBA" id="ARBA00022946"/>
    </source>
</evidence>
<evidence type="ECO:0000256" key="1">
    <source>
        <dbReference type="ARBA" id="ARBA00004141"/>
    </source>
</evidence>
<dbReference type="GeneID" id="84221844"/>
<feature type="transmembrane region" description="Helical" evidence="8">
    <location>
        <begin position="275"/>
        <end position="305"/>
    </location>
</feature>
<keyword evidence="5" id="KW-0809">Transit peptide</keyword>
<dbReference type="OrthoDB" id="57579at2157"/>
<dbReference type="InterPro" id="IPR044838">
    <property type="entry name" value="EGY1-like"/>
</dbReference>